<dbReference type="GeneID" id="30196940"/>
<evidence type="ECO:0000313" key="2">
    <source>
        <dbReference type="Proteomes" id="UP000094819"/>
    </source>
</evidence>
<proteinExistence type="predicted"/>
<accession>A0A1E3I1X8</accession>
<evidence type="ECO:0000313" key="1">
    <source>
        <dbReference type="EMBL" id="ODN82507.1"/>
    </source>
</evidence>
<dbReference type="AlphaFoldDB" id="A0A1E3I1X8"/>
<gene>
    <name evidence="1" type="ORF">L198_07729</name>
</gene>
<dbReference type="EMBL" id="AWGH01000040">
    <property type="protein sequence ID" value="ODN82507.1"/>
    <property type="molecule type" value="Genomic_DNA"/>
</dbReference>
<name>A0A1E3I1X8_9TREE</name>
<keyword evidence="2" id="KW-1185">Reference proteome</keyword>
<comment type="caution">
    <text evidence="1">The sequence shown here is derived from an EMBL/GenBank/DDBJ whole genome shotgun (WGS) entry which is preliminary data.</text>
</comment>
<reference evidence="1 2" key="1">
    <citation type="submission" date="2016-06" db="EMBL/GenBank/DDBJ databases">
        <title>Evolution of pathogenesis and genome organization in the Tremellales.</title>
        <authorList>
            <person name="Cuomo C."/>
            <person name="Litvintseva A."/>
            <person name="Heitman J."/>
            <person name="Chen Y."/>
            <person name="Sun S."/>
            <person name="Springer D."/>
            <person name="Dromer F."/>
            <person name="Young S."/>
            <person name="Zeng Q."/>
            <person name="Chapman S."/>
            <person name="Gujja S."/>
            <person name="Saif S."/>
            <person name="Birren B."/>
        </authorList>
    </citation>
    <scope>NUCLEOTIDE SEQUENCE [LARGE SCALE GENOMIC DNA]</scope>
    <source>
        <strain evidence="1 2">CBS 7118</strain>
    </source>
</reference>
<organism evidence="1 2">
    <name type="scientific">Cryptococcus wingfieldii CBS 7118</name>
    <dbReference type="NCBI Taxonomy" id="1295528"/>
    <lineage>
        <taxon>Eukaryota</taxon>
        <taxon>Fungi</taxon>
        <taxon>Dikarya</taxon>
        <taxon>Basidiomycota</taxon>
        <taxon>Agaricomycotina</taxon>
        <taxon>Tremellomycetes</taxon>
        <taxon>Tremellales</taxon>
        <taxon>Cryptococcaceae</taxon>
        <taxon>Cryptococcus</taxon>
    </lineage>
</organism>
<dbReference type="RefSeq" id="XP_019028334.1">
    <property type="nucleotide sequence ID" value="XM_019179717.1"/>
</dbReference>
<sequence>MEYVLRRRVLQRGSGHLEDRVQWPINTRGYYLWMAKYGVTQPYDVMSLAYFSSKNRDIKTEGGSDYANQWTEKVAEWIREYNRLCRPWMNHPSFRSSDPSLLCRRWV</sequence>
<protein>
    <submittedName>
        <fullName evidence="1">Uncharacterized protein</fullName>
    </submittedName>
</protein>
<dbReference type="Proteomes" id="UP000094819">
    <property type="component" value="Unassembled WGS sequence"/>
</dbReference>